<comment type="function">
    <text evidence="12">Catalyzes the last step of the oxidative degradation of choline to glycine. Converts sarcosine into glycine.</text>
</comment>
<dbReference type="FunFam" id="3.30.70.1400:FF:000004">
    <property type="entry name" value="Sarcosine dehydrogenase, mitochondrial"/>
    <property type="match status" value="1"/>
</dbReference>
<evidence type="ECO:0000256" key="12">
    <source>
        <dbReference type="ARBA" id="ARBA00059128"/>
    </source>
</evidence>
<sequence>MASLSRALRGIAATRPRQSPARGWGLRPLVSGPGPTSEKSVPYQRTLKEAEDASAAAQGPSQPLPGTASVVVIGGGSLGCQTLYHLAKLGVSGAVLLERERLTSGTTWHTAGLLWQLRPSDVEVELLAHTRQVVSCELEEETGLHTGWIQNGGLFIASSQQRLDEYKRLMSLGRVYGIESHVLSPGETKALYPLMNVEDLYGTLYVPHDGTMDPAGTCTSLARAATARGAQIIENCPVTGIRVRTDDFGVRRVAAVETEHGSIRTPCVVNCAGVWARTVGRMAGVNVPLVAMHHAYIVTERIEGIQVRDRLDHHHPMETLARACPAPRSRGRPAQGSFPPCPQVSDEFAFGLFDLDWDVFTQHIEGAINRVPVLEKTGIKSTVCGPESFTPDHKPLMGEAPELRGFFLGCGFNSAGMMLGGGCGQQLAYWIVHGRPEKDMHSYDIRRRSLTDHGRWIRERSHEAYAKNYSVVFPHDEPLAGRNMRTGPLHEELRARGCVFQERHGWERPGWFSAQGPAPVLPYDYCGAYGHRAREDYTYGRLLGQEYTFSFPPHHDVIKKECLACRGAAAVFDMSYFGKFFLVGPDARKAADWLFSADVSRPPGSTVYTCMLNHRGGTESDLTVSRLAPGPQASPLAPAFEGDGYYLAVGGAAAQHNWSHIRTVLQDRKFRCQLIDSSEDLGLISVQGPASRAILQELLEADLSDDAFPFSTHKLVRAAGHLVRAVRLSFVGELGWELHAPRPSCLPVYQALMTAGAKHGLVNAGYRAIDSLSIEKGYRHWHADLRADDSPLEAGLAFTCKLKSSVPFLGREALEKQRAEGLRRRLVGFTVDEKVPMFGLEAIWRNGQVVGHVRRADFGFTINKTLAYGYIRDPSGGPVSLDFVKSGDYALERMGVTHAAQAHLKSPFDPDNKRVKGVY</sequence>
<keyword evidence="4" id="KW-0597">Phosphoprotein</keyword>
<feature type="region of interest" description="Disordered" evidence="16">
    <location>
        <begin position="1"/>
        <end position="42"/>
    </location>
</feature>
<dbReference type="EMBL" id="VBQZ03000121">
    <property type="protein sequence ID" value="MXQ94796.1"/>
    <property type="molecule type" value="Genomic_DNA"/>
</dbReference>
<dbReference type="InterPro" id="IPR013977">
    <property type="entry name" value="GcvT_C"/>
</dbReference>
<dbReference type="Gene3D" id="3.30.1360.120">
    <property type="entry name" value="Probable tRNA modification gtpase trme, domain 1"/>
    <property type="match status" value="1"/>
</dbReference>
<evidence type="ECO:0000256" key="10">
    <source>
        <dbReference type="ARBA" id="ARBA00023128"/>
    </source>
</evidence>
<comment type="caution">
    <text evidence="21">The sequence shown here is derived from an EMBL/GenBank/DDBJ whole genome shotgun (WGS) entry which is preliminary data.</text>
</comment>
<dbReference type="InterPro" id="IPR028896">
    <property type="entry name" value="GcvT/YgfZ/DmdA"/>
</dbReference>
<dbReference type="PANTHER" id="PTHR43757">
    <property type="entry name" value="AMINOMETHYLTRANSFERASE"/>
    <property type="match status" value="1"/>
</dbReference>
<keyword evidence="22" id="KW-1185">Reference proteome</keyword>
<dbReference type="Pfam" id="PF08669">
    <property type="entry name" value="GCV_T_C"/>
    <property type="match status" value="1"/>
</dbReference>
<dbReference type="SUPFAM" id="SSF54373">
    <property type="entry name" value="FAD-linked reductases, C-terminal domain"/>
    <property type="match status" value="1"/>
</dbReference>
<evidence type="ECO:0000256" key="2">
    <source>
        <dbReference type="ARBA" id="ARBA00004305"/>
    </source>
</evidence>
<feature type="domain" description="FAD dependent oxidoreductase" evidence="17">
    <location>
        <begin position="70"/>
        <end position="430"/>
    </location>
</feature>
<evidence type="ECO:0000256" key="16">
    <source>
        <dbReference type="SAM" id="MobiDB-lite"/>
    </source>
</evidence>
<feature type="domain" description="Aminomethyltransferase C-terminal" evidence="19">
    <location>
        <begin position="824"/>
        <end position="908"/>
    </location>
</feature>
<dbReference type="FunFam" id="3.50.50.60:FF:000769">
    <property type="entry name" value="Sarcosine dehydrogenase"/>
    <property type="match status" value="1"/>
</dbReference>
<gene>
    <name evidence="21" type="ORF">E5288_WYG008286</name>
</gene>
<dbReference type="AlphaFoldDB" id="A0A6B0S4B5"/>
<organism evidence="21 22">
    <name type="scientific">Bos mutus</name>
    <name type="common">wild yak</name>
    <dbReference type="NCBI Taxonomy" id="72004"/>
    <lineage>
        <taxon>Eukaryota</taxon>
        <taxon>Metazoa</taxon>
        <taxon>Chordata</taxon>
        <taxon>Craniata</taxon>
        <taxon>Vertebrata</taxon>
        <taxon>Euteleostomi</taxon>
        <taxon>Mammalia</taxon>
        <taxon>Eutheria</taxon>
        <taxon>Laurasiatheria</taxon>
        <taxon>Artiodactyla</taxon>
        <taxon>Ruminantia</taxon>
        <taxon>Pecora</taxon>
        <taxon>Bovidae</taxon>
        <taxon>Bovinae</taxon>
        <taxon>Bos</taxon>
    </lineage>
</organism>
<evidence type="ECO:0000313" key="22">
    <source>
        <dbReference type="Proteomes" id="UP000322234"/>
    </source>
</evidence>
<reference evidence="21" key="1">
    <citation type="submission" date="2019-10" db="EMBL/GenBank/DDBJ databases">
        <title>The sequence and de novo assembly of the wild yak genome.</title>
        <authorList>
            <person name="Liu Y."/>
        </authorList>
    </citation>
    <scope>NUCLEOTIDE SEQUENCE [LARGE SCALE GENOMIC DNA]</scope>
    <source>
        <strain evidence="21">WY2019</strain>
    </source>
</reference>
<dbReference type="FunFam" id="3.30.1360.120:FF:000023">
    <property type="entry name" value="Sarcosine dehydrogenase"/>
    <property type="match status" value="1"/>
</dbReference>
<dbReference type="Pfam" id="PF16350">
    <property type="entry name" value="FAO_M"/>
    <property type="match status" value="1"/>
</dbReference>
<dbReference type="GO" id="GO:0005759">
    <property type="term" value="C:mitochondrial matrix"/>
    <property type="evidence" value="ECO:0007669"/>
    <property type="project" value="UniProtKB-SubCell"/>
</dbReference>
<dbReference type="InterPro" id="IPR006222">
    <property type="entry name" value="GCVT_N"/>
</dbReference>
<dbReference type="InterPro" id="IPR006076">
    <property type="entry name" value="FAD-dep_OxRdtase"/>
</dbReference>
<comment type="catalytic activity">
    <reaction evidence="11">
        <text>(6S)-5,6,7,8-tetrahydrofolyl-(gamma-L-Glu)(n) + sarcosine + oxidized [electron-transfer flavoprotein] + H(+) = (6R)-5,10-methylenetetrahydrofolyl-(gamma-L-Glu)(n) + reduced [electron-transfer flavoprotein] + glycine</text>
        <dbReference type="Rhea" id="RHEA:19793"/>
        <dbReference type="Rhea" id="RHEA-COMP:10685"/>
        <dbReference type="Rhea" id="RHEA-COMP:10686"/>
        <dbReference type="Rhea" id="RHEA-COMP:13257"/>
        <dbReference type="Rhea" id="RHEA-COMP:14738"/>
        <dbReference type="ChEBI" id="CHEBI:15378"/>
        <dbReference type="ChEBI" id="CHEBI:57305"/>
        <dbReference type="ChEBI" id="CHEBI:57433"/>
        <dbReference type="ChEBI" id="CHEBI:57692"/>
        <dbReference type="ChEBI" id="CHEBI:58307"/>
        <dbReference type="ChEBI" id="CHEBI:136572"/>
        <dbReference type="ChEBI" id="CHEBI:141005"/>
        <dbReference type="EC" id="1.5.8.3"/>
    </reaction>
    <physiologicalReaction direction="left-to-right" evidence="11">
        <dbReference type="Rhea" id="RHEA:19794"/>
    </physiologicalReaction>
</comment>
<dbReference type="InterPro" id="IPR032503">
    <property type="entry name" value="FAO_M"/>
</dbReference>
<dbReference type="SUPFAM" id="SSF103025">
    <property type="entry name" value="Folate-binding domain"/>
    <property type="match status" value="1"/>
</dbReference>
<keyword evidence="5" id="KW-0285">Flavoprotein</keyword>
<dbReference type="Gene3D" id="3.30.70.1400">
    <property type="entry name" value="Aminomethyltransferase beta-barrel domains"/>
    <property type="match status" value="1"/>
</dbReference>
<keyword evidence="6" id="KW-0274">FAD</keyword>
<comment type="cofactor">
    <cofactor evidence="1">
        <name>FAD</name>
        <dbReference type="ChEBI" id="CHEBI:57692"/>
    </cofactor>
</comment>
<dbReference type="InterPro" id="IPR029043">
    <property type="entry name" value="GcvT/YgfZ_C"/>
</dbReference>
<dbReference type="Gene3D" id="2.40.30.110">
    <property type="entry name" value="Aminomethyltransferase beta-barrel domains"/>
    <property type="match status" value="1"/>
</dbReference>
<dbReference type="InterPro" id="IPR036188">
    <property type="entry name" value="FAD/NAD-bd_sf"/>
</dbReference>
<dbReference type="FunFam" id="2.40.30.110:FF:000006">
    <property type="entry name" value="Sarcosine dehydrogenase, mitochondrial"/>
    <property type="match status" value="1"/>
</dbReference>
<keyword evidence="8" id="KW-0007">Acetylation</keyword>
<dbReference type="Pfam" id="PF01571">
    <property type="entry name" value="GCV_T"/>
    <property type="match status" value="1"/>
</dbReference>
<dbReference type="EC" id="1.5.8.3" evidence="14"/>
<accession>A0A6B0S4B5</accession>
<evidence type="ECO:0000256" key="4">
    <source>
        <dbReference type="ARBA" id="ARBA00022553"/>
    </source>
</evidence>
<evidence type="ECO:0000256" key="13">
    <source>
        <dbReference type="ARBA" id="ARBA00060644"/>
    </source>
</evidence>
<evidence type="ECO:0000256" key="3">
    <source>
        <dbReference type="ARBA" id="ARBA00008609"/>
    </source>
</evidence>
<dbReference type="Proteomes" id="UP000322234">
    <property type="component" value="Unassembled WGS sequence"/>
</dbReference>
<feature type="domain" description="FAD dependent oxidoreductase central" evidence="20">
    <location>
        <begin position="433"/>
        <end position="486"/>
    </location>
</feature>
<dbReference type="Gene3D" id="3.50.50.60">
    <property type="entry name" value="FAD/NAD(P)-binding domain"/>
    <property type="match status" value="1"/>
</dbReference>
<evidence type="ECO:0000313" key="21">
    <source>
        <dbReference type="EMBL" id="MXQ94796.1"/>
    </source>
</evidence>
<dbReference type="Pfam" id="PF01266">
    <property type="entry name" value="DAO"/>
    <property type="match status" value="1"/>
</dbReference>
<comment type="subcellular location">
    <subcellularLocation>
        <location evidence="2">Mitochondrion matrix</location>
    </subcellularLocation>
</comment>
<keyword evidence="7" id="KW-0809">Transit peptide</keyword>
<dbReference type="PANTHER" id="PTHR43757:SF11">
    <property type="entry name" value="SARCOSINE DEHYDROGENASE"/>
    <property type="match status" value="1"/>
</dbReference>
<evidence type="ECO:0000259" key="17">
    <source>
        <dbReference type="Pfam" id="PF01266"/>
    </source>
</evidence>
<evidence type="ECO:0000256" key="8">
    <source>
        <dbReference type="ARBA" id="ARBA00022990"/>
    </source>
</evidence>
<dbReference type="SUPFAM" id="SSF101790">
    <property type="entry name" value="Aminomethyltransferase beta-barrel domain"/>
    <property type="match status" value="1"/>
</dbReference>
<evidence type="ECO:0000259" key="19">
    <source>
        <dbReference type="Pfam" id="PF08669"/>
    </source>
</evidence>
<evidence type="ECO:0000256" key="5">
    <source>
        <dbReference type="ARBA" id="ARBA00022630"/>
    </source>
</evidence>
<dbReference type="SUPFAM" id="SSF51905">
    <property type="entry name" value="FAD/NAD(P)-binding domain"/>
    <property type="match status" value="1"/>
</dbReference>
<evidence type="ECO:0000256" key="6">
    <source>
        <dbReference type="ARBA" id="ARBA00022827"/>
    </source>
</evidence>
<evidence type="ECO:0000256" key="11">
    <source>
        <dbReference type="ARBA" id="ARBA00052249"/>
    </source>
</evidence>
<proteinExistence type="inferred from homology"/>
<evidence type="ECO:0000256" key="1">
    <source>
        <dbReference type="ARBA" id="ARBA00001974"/>
    </source>
</evidence>
<evidence type="ECO:0000259" key="20">
    <source>
        <dbReference type="Pfam" id="PF16350"/>
    </source>
</evidence>
<evidence type="ECO:0000256" key="7">
    <source>
        <dbReference type="ARBA" id="ARBA00022946"/>
    </source>
</evidence>
<protein>
    <recommendedName>
        <fullName evidence="15">Sarcosine dehydrogenase, mitochondrial</fullName>
        <ecNumber evidence="14">1.5.8.3</ecNumber>
    </recommendedName>
</protein>
<feature type="domain" description="GCVT N-terminal" evidence="18">
    <location>
        <begin position="489"/>
        <end position="803"/>
    </location>
</feature>
<keyword evidence="10" id="KW-0496">Mitochondrion</keyword>
<keyword evidence="9" id="KW-0560">Oxidoreductase</keyword>
<comment type="pathway">
    <text evidence="13">Amine and polyamine degradation; sarcosine degradation; formaldehyde and glycine from sarcosine: step 1/1.</text>
</comment>
<evidence type="ECO:0000256" key="9">
    <source>
        <dbReference type="ARBA" id="ARBA00023002"/>
    </source>
</evidence>
<dbReference type="GO" id="GO:0008480">
    <property type="term" value="F:sarcosine dehydrogenase activity"/>
    <property type="evidence" value="ECO:0007669"/>
    <property type="project" value="UniProtKB-EC"/>
</dbReference>
<comment type="similarity">
    <text evidence="3">Belongs to the GcvT family.</text>
</comment>
<dbReference type="Gene3D" id="3.30.9.10">
    <property type="entry name" value="D-Amino Acid Oxidase, subunit A, domain 2"/>
    <property type="match status" value="1"/>
</dbReference>
<evidence type="ECO:0000256" key="14">
    <source>
        <dbReference type="ARBA" id="ARBA00066703"/>
    </source>
</evidence>
<evidence type="ECO:0000256" key="15">
    <source>
        <dbReference type="ARBA" id="ARBA00074437"/>
    </source>
</evidence>
<dbReference type="InterPro" id="IPR027266">
    <property type="entry name" value="TrmE/GcvT-like"/>
</dbReference>
<evidence type="ECO:0000259" key="18">
    <source>
        <dbReference type="Pfam" id="PF01571"/>
    </source>
</evidence>
<name>A0A6B0S4B5_9CETA</name>